<feature type="region of interest" description="Disordered" evidence="1">
    <location>
        <begin position="54"/>
        <end position="75"/>
    </location>
</feature>
<reference evidence="2 3" key="1">
    <citation type="submission" date="2018-06" db="EMBL/GenBank/DDBJ databases">
        <title>Streptacidiphilus pinicola sp. nov., isolated from pine grove soil.</title>
        <authorList>
            <person name="Roh S.G."/>
            <person name="Park S."/>
            <person name="Kim M.-K."/>
            <person name="Yun B.-R."/>
            <person name="Park J."/>
            <person name="Kim M.J."/>
            <person name="Kim Y.S."/>
            <person name="Kim S.B."/>
        </authorList>
    </citation>
    <scope>NUCLEOTIDE SEQUENCE [LARGE SCALE GENOMIC DNA]</scope>
    <source>
        <strain evidence="2 3">MMS16-CNU450</strain>
    </source>
</reference>
<dbReference type="OrthoDB" id="582216at2"/>
<accession>A0A2X0IR92</accession>
<comment type="caution">
    <text evidence="2">The sequence shown here is derived from an EMBL/GenBank/DDBJ whole genome shotgun (WGS) entry which is preliminary data.</text>
</comment>
<protein>
    <submittedName>
        <fullName evidence="2">Uncharacterized protein</fullName>
    </submittedName>
</protein>
<organism evidence="2 3">
    <name type="scientific">Streptacidiphilus pinicola</name>
    <dbReference type="NCBI Taxonomy" id="2219663"/>
    <lineage>
        <taxon>Bacteria</taxon>
        <taxon>Bacillati</taxon>
        <taxon>Actinomycetota</taxon>
        <taxon>Actinomycetes</taxon>
        <taxon>Kitasatosporales</taxon>
        <taxon>Streptomycetaceae</taxon>
        <taxon>Streptacidiphilus</taxon>
    </lineage>
</organism>
<evidence type="ECO:0000313" key="3">
    <source>
        <dbReference type="Proteomes" id="UP000248889"/>
    </source>
</evidence>
<dbReference type="AlphaFoldDB" id="A0A2X0IR92"/>
<proteinExistence type="predicted"/>
<dbReference type="Proteomes" id="UP000248889">
    <property type="component" value="Unassembled WGS sequence"/>
</dbReference>
<evidence type="ECO:0000313" key="2">
    <source>
        <dbReference type="EMBL" id="RAG85721.1"/>
    </source>
</evidence>
<evidence type="ECO:0000256" key="1">
    <source>
        <dbReference type="SAM" id="MobiDB-lite"/>
    </source>
</evidence>
<keyword evidence="3" id="KW-1185">Reference proteome</keyword>
<dbReference type="EMBL" id="QKYN01000037">
    <property type="protein sequence ID" value="RAG85721.1"/>
    <property type="molecule type" value="Genomic_DNA"/>
</dbReference>
<gene>
    <name evidence="2" type="ORF">DN069_09405</name>
</gene>
<name>A0A2X0IR92_9ACTN</name>
<sequence length="75" mass="8343">MTRLTSPRPITNRARRPAGLLFASEMLLKSNHGGTWRRADYTEWLTRAMACLASAQHPPARKPAPLPENRSATTS</sequence>